<evidence type="ECO:0000259" key="5">
    <source>
        <dbReference type="Pfam" id="PF05048"/>
    </source>
</evidence>
<dbReference type="PANTHER" id="PTHR22990:SF15">
    <property type="entry name" value="F-BOX ONLY PROTEIN 10"/>
    <property type="match status" value="1"/>
</dbReference>
<keyword evidence="2" id="KW-0677">Repeat</keyword>
<dbReference type="InterPro" id="IPR011050">
    <property type="entry name" value="Pectin_lyase_fold/virulence"/>
</dbReference>
<sequence>MQISENHGLTKGGVCIRKKFIMVTLGLLLILFSPIYANAQEKSIQYQIKESQSGEIVKLNQGEYIENIVIDKPIHLIGDENVTLIQKGSNPTITIKSNNVIIENLNVRHIDTGSKSPAILINGDYNSLNNIQIDTNSYGIQLDQANENNISYVSILGNEDESIKNRNHGIDLWDSDYNEIYATRIRNVQDGIYIEKSNKNKIHHNIVSHSRYGTHLMFTKNTELIENELYENISGMYIMGAEGTVAKHNILRNNQGNVQSLGLFIFDTSGATITENSIENNRIGFLIESARDNKLAFNNVQGNYIGMQFKRAENNDVVNNSFIANVVQGQATESSENDTNQNYWGDHLSLDITGDKTSDLTYKIDPFFLNLTNEFPPFQLLFQSPGMIFLEQLISTPVDQQLVDESPLMENPLISSKNNQSINQVSTLLFCIFLLIFSILIIYLGVKSNEKI</sequence>
<dbReference type="InterPro" id="IPR051550">
    <property type="entry name" value="SCF-Subunits/Alg-Epimerases"/>
</dbReference>
<evidence type="ECO:0000256" key="2">
    <source>
        <dbReference type="ARBA" id="ARBA00022737"/>
    </source>
</evidence>
<keyword evidence="4" id="KW-1133">Transmembrane helix</keyword>
<dbReference type="EMBL" id="CP162599">
    <property type="protein sequence ID" value="XDK33466.1"/>
    <property type="molecule type" value="Genomic_DNA"/>
</dbReference>
<dbReference type="SUPFAM" id="SSF51126">
    <property type="entry name" value="Pectin lyase-like"/>
    <property type="match status" value="1"/>
</dbReference>
<dbReference type="InterPro" id="IPR022441">
    <property type="entry name" value="Para_beta_helix_rpt-2"/>
</dbReference>
<dbReference type="RefSeq" id="WP_368654145.1">
    <property type="nucleotide sequence ID" value="NZ_CP162599.1"/>
</dbReference>
<dbReference type="NCBIfam" id="TIGR03804">
    <property type="entry name" value="para_beta_helix"/>
    <property type="match status" value="2"/>
</dbReference>
<dbReference type="PANTHER" id="PTHR22990">
    <property type="entry name" value="F-BOX ONLY PROTEIN"/>
    <property type="match status" value="1"/>
</dbReference>
<dbReference type="AlphaFoldDB" id="A0AB39HM82"/>
<keyword evidence="3" id="KW-0833">Ubl conjugation pathway</keyword>
<keyword evidence="4" id="KW-0812">Transmembrane</keyword>
<keyword evidence="4" id="KW-0472">Membrane</keyword>
<dbReference type="SMART" id="SM00710">
    <property type="entry name" value="PbH1"/>
    <property type="match status" value="9"/>
</dbReference>
<dbReference type="InterPro" id="IPR007742">
    <property type="entry name" value="NosD_dom"/>
</dbReference>
<name>A0AB39HM82_9BACI</name>
<protein>
    <submittedName>
        <fullName evidence="6">Nitrous oxide reductase family maturation protein NosD</fullName>
    </submittedName>
</protein>
<reference evidence="6" key="1">
    <citation type="submission" date="2024-07" db="EMBL/GenBank/DDBJ databases">
        <title>Halotolerant mesophilic bacterium Ornithinibacillus sp. 4-3, sp. nov., isolated from soil.</title>
        <authorList>
            <person name="Sidarenka A.V."/>
            <person name="Guliayeva D.E."/>
            <person name="Leanovich S.I."/>
            <person name="Hileuskaya K.S."/>
            <person name="Akhremchuk A.E."/>
            <person name="Sikolenko M.A."/>
            <person name="Valentovich L.N."/>
        </authorList>
    </citation>
    <scope>NUCLEOTIDE SEQUENCE</scope>
    <source>
        <strain evidence="6">4-3</strain>
    </source>
</reference>
<evidence type="ECO:0000256" key="3">
    <source>
        <dbReference type="ARBA" id="ARBA00022786"/>
    </source>
</evidence>
<evidence type="ECO:0000256" key="4">
    <source>
        <dbReference type="SAM" id="Phobius"/>
    </source>
</evidence>
<gene>
    <name evidence="6" type="ORF">AB4Y30_03665</name>
</gene>
<dbReference type="InterPro" id="IPR012334">
    <property type="entry name" value="Pectin_lyas_fold"/>
</dbReference>
<organism evidence="6">
    <name type="scientific">Ornithinibacillus sp. 4-3</name>
    <dbReference type="NCBI Taxonomy" id="3231488"/>
    <lineage>
        <taxon>Bacteria</taxon>
        <taxon>Bacillati</taxon>
        <taxon>Bacillota</taxon>
        <taxon>Bacilli</taxon>
        <taxon>Bacillales</taxon>
        <taxon>Bacillaceae</taxon>
        <taxon>Ornithinibacillus</taxon>
    </lineage>
</organism>
<evidence type="ECO:0000313" key="6">
    <source>
        <dbReference type="EMBL" id="XDK33466.1"/>
    </source>
</evidence>
<dbReference type="InterPro" id="IPR006626">
    <property type="entry name" value="PbH1"/>
</dbReference>
<feature type="transmembrane region" description="Helical" evidence="4">
    <location>
        <begin position="425"/>
        <end position="446"/>
    </location>
</feature>
<proteinExistence type="predicted"/>
<accession>A0AB39HM82</accession>
<dbReference type="Gene3D" id="2.160.20.10">
    <property type="entry name" value="Single-stranded right-handed beta-helix, Pectin lyase-like"/>
    <property type="match status" value="1"/>
</dbReference>
<comment type="pathway">
    <text evidence="1">Protein modification; protein ubiquitination.</text>
</comment>
<feature type="domain" description="Periplasmic copper-binding protein NosD beta helix" evidence="5">
    <location>
        <begin position="162"/>
        <end position="345"/>
    </location>
</feature>
<feature type="transmembrane region" description="Helical" evidence="4">
    <location>
        <begin position="20"/>
        <end position="37"/>
    </location>
</feature>
<evidence type="ECO:0000256" key="1">
    <source>
        <dbReference type="ARBA" id="ARBA00004906"/>
    </source>
</evidence>
<dbReference type="Pfam" id="PF05048">
    <property type="entry name" value="NosD"/>
    <property type="match status" value="1"/>
</dbReference>